<dbReference type="Pfam" id="PF04434">
    <property type="entry name" value="SWIM"/>
    <property type="match status" value="1"/>
</dbReference>
<sequence length="724" mass="81355">MIHVYGSCGVWELVVPSGWSFSVDAKIGGRLHGFQLSSSIEEFQKIVIEDFGLKVTDADLELSYLPIGLINSSECPPVIIANSSQVQNFLGFCKKHPSTQLCVTYKAKQDNEKKKGKMKQGQVDGDDYDADKHNKKKKGKMKQEEVDGDDDDDKGDLFLNKTVLKARFELCAMKHNFHYTVTKSNKSVWCIRCADKVCYWGARAECLKGSTYFIINKYVGEHSCAPSNKSSGGKTASAKTIGSLIMHKYEGVKEGPKAKDIVQIMRHDYGCEISDSLAWDSREYAINAVRGIPDESYGKIPKYLHMLQEANPGTHSSYETDVNGRFKYLFIAFGQSIRGFTNVMRRVIVIDGTFLKSKFKGVLLVATALDGNSNLYPIAFGIVDSENHQSWEWFMRQLKVVVADGNGLAFISDRQGSIAKAVENVYPLAAHGICIHHLLNNVVTYFRGKGLAGLVSKASKAYRVADFKRIFGHVCNISLAIGTYLMEADVKKWARCQFIGFRYDIRTNNPAESINSALRSPREFPAIPLLDSIREMLTRWFFKRKKKISKHKHPLTIDVEEKIERRIEKGKTFVVYPITDSQMLVKGDIIDCFVDLDKRACSCGKFNLLKIPCRHAIKAGYSVGREAHTLTDFMYTTGAWREAYQESINPIAVPEDSWSVPEDVENSEGLPPETRRALGRKRKSRYETVEDKIRSSQGSQGSKTRKCSRCSGSGHNRATCKMPI</sequence>
<name>A0A9W3DK27_RAPSA</name>
<gene>
    <name evidence="8" type="primary">LOC130511329</name>
</gene>
<dbReference type="PANTHER" id="PTHR31973">
    <property type="entry name" value="POLYPROTEIN, PUTATIVE-RELATED"/>
    <property type="match status" value="1"/>
</dbReference>
<proteinExistence type="predicted"/>
<dbReference type="InterPro" id="IPR006564">
    <property type="entry name" value="Znf_PMZ"/>
</dbReference>
<dbReference type="RefSeq" id="XP_056864240.1">
    <property type="nucleotide sequence ID" value="XM_057008260.1"/>
</dbReference>
<accession>A0A9W3DK27</accession>
<dbReference type="InterPro" id="IPR018289">
    <property type="entry name" value="MULE_transposase_dom"/>
</dbReference>
<keyword evidence="7" id="KW-1185">Reference proteome</keyword>
<keyword evidence="1" id="KW-0479">Metal-binding</keyword>
<dbReference type="PANTHER" id="PTHR31973:SF129">
    <property type="entry name" value="SWIM-TYPE DOMAIN-CONTAINING PROTEIN"/>
    <property type="match status" value="1"/>
</dbReference>
<evidence type="ECO:0000259" key="6">
    <source>
        <dbReference type="PROSITE" id="PS50966"/>
    </source>
</evidence>
<dbReference type="Pfam" id="PF10551">
    <property type="entry name" value="MULE"/>
    <property type="match status" value="1"/>
</dbReference>
<keyword evidence="3" id="KW-0862">Zinc</keyword>
<feature type="region of interest" description="Disordered" evidence="5">
    <location>
        <begin position="659"/>
        <end position="724"/>
    </location>
</feature>
<organism evidence="7 8">
    <name type="scientific">Raphanus sativus</name>
    <name type="common">Radish</name>
    <name type="synonym">Raphanus raphanistrum var. sativus</name>
    <dbReference type="NCBI Taxonomy" id="3726"/>
    <lineage>
        <taxon>Eukaryota</taxon>
        <taxon>Viridiplantae</taxon>
        <taxon>Streptophyta</taxon>
        <taxon>Embryophyta</taxon>
        <taxon>Tracheophyta</taxon>
        <taxon>Spermatophyta</taxon>
        <taxon>Magnoliopsida</taxon>
        <taxon>eudicotyledons</taxon>
        <taxon>Gunneridae</taxon>
        <taxon>Pentapetalae</taxon>
        <taxon>rosids</taxon>
        <taxon>malvids</taxon>
        <taxon>Brassicales</taxon>
        <taxon>Brassicaceae</taxon>
        <taxon>Brassiceae</taxon>
        <taxon>Raphanus</taxon>
    </lineage>
</organism>
<evidence type="ECO:0000256" key="3">
    <source>
        <dbReference type="ARBA" id="ARBA00022833"/>
    </source>
</evidence>
<keyword evidence="2 4" id="KW-0863">Zinc-finger</keyword>
<evidence type="ECO:0000313" key="7">
    <source>
        <dbReference type="Proteomes" id="UP000504610"/>
    </source>
</evidence>
<dbReference type="InterPro" id="IPR007527">
    <property type="entry name" value="Znf_SWIM"/>
</dbReference>
<feature type="compositionally biased region" description="Basic and acidic residues" evidence="5">
    <location>
        <begin position="685"/>
        <end position="694"/>
    </location>
</feature>
<dbReference type="SMART" id="SM00575">
    <property type="entry name" value="ZnF_PMZ"/>
    <property type="match status" value="1"/>
</dbReference>
<evidence type="ECO:0000256" key="4">
    <source>
        <dbReference type="PROSITE-ProRule" id="PRU00325"/>
    </source>
</evidence>
<evidence type="ECO:0000256" key="1">
    <source>
        <dbReference type="ARBA" id="ARBA00022723"/>
    </source>
</evidence>
<dbReference type="PROSITE" id="PS50966">
    <property type="entry name" value="ZF_SWIM"/>
    <property type="match status" value="1"/>
</dbReference>
<evidence type="ECO:0000313" key="8">
    <source>
        <dbReference type="RefSeq" id="XP_056864240.1"/>
    </source>
</evidence>
<dbReference type="Proteomes" id="UP000504610">
    <property type="component" value="Chromosome 4"/>
</dbReference>
<protein>
    <submittedName>
        <fullName evidence="8">Uncharacterized protein LOC130511329</fullName>
    </submittedName>
</protein>
<dbReference type="GeneID" id="130511329"/>
<reference evidence="7" key="1">
    <citation type="journal article" date="2019" name="Database">
        <title>The radish genome database (RadishGD): an integrated information resource for radish genomics.</title>
        <authorList>
            <person name="Yu H.J."/>
            <person name="Baek S."/>
            <person name="Lee Y.J."/>
            <person name="Cho A."/>
            <person name="Mun J.H."/>
        </authorList>
    </citation>
    <scope>NUCLEOTIDE SEQUENCE [LARGE SCALE GENOMIC DNA]</scope>
    <source>
        <strain evidence="7">cv. WK10039</strain>
    </source>
</reference>
<dbReference type="KEGG" id="rsz:130511329"/>
<dbReference type="GO" id="GO:0008270">
    <property type="term" value="F:zinc ion binding"/>
    <property type="evidence" value="ECO:0007669"/>
    <property type="project" value="UniProtKB-KW"/>
</dbReference>
<evidence type="ECO:0000256" key="2">
    <source>
        <dbReference type="ARBA" id="ARBA00022771"/>
    </source>
</evidence>
<feature type="region of interest" description="Disordered" evidence="5">
    <location>
        <begin position="113"/>
        <end position="151"/>
    </location>
</feature>
<dbReference type="OrthoDB" id="1060538at2759"/>
<reference evidence="8" key="2">
    <citation type="submission" date="2025-08" db="UniProtKB">
        <authorList>
            <consortium name="RefSeq"/>
        </authorList>
    </citation>
    <scope>IDENTIFICATION</scope>
    <source>
        <tissue evidence="8">Leaf</tissue>
    </source>
</reference>
<feature type="domain" description="SWIM-type" evidence="6">
    <location>
        <begin position="590"/>
        <end position="624"/>
    </location>
</feature>
<dbReference type="AlphaFoldDB" id="A0A9W3DK27"/>
<evidence type="ECO:0000256" key="5">
    <source>
        <dbReference type="SAM" id="MobiDB-lite"/>
    </source>
</evidence>